<sequence>MTEPAGPLLTVLVTSPRVPAGLLSRDAWTALGAADRVYAADLTDPVPAAVATSGIDVTAVAYDSAAQAARELVAAAANSSVVWISSPDADPGLTDALAGELTRQDDPPQIEVLVGSWDLPGARLLDAVAVMDALRSPGGCPWDAEQTHASLAKYLLEEAHETVEAIETGDRQHLAEELGDVLLQVLFHARIAADEDPAFDIDDVAAGLVDKLIRRHPHVFADGDAATPEEVERSWEQIKATEKPDRAETDLLAGIPASLSTLLIADKVLSRASRRGIPMSYGERRDLGARLLALVDEARASGESADALLRAELRAIAHSAPPSAAESGPGSVPDSDA</sequence>
<accession>A0A849AGX5</accession>
<dbReference type="EMBL" id="JABENB010000001">
    <property type="protein sequence ID" value="NNG37680.1"/>
    <property type="molecule type" value="Genomic_DNA"/>
</dbReference>
<protein>
    <submittedName>
        <fullName evidence="2">MazG family protein</fullName>
    </submittedName>
</protein>
<reference evidence="2 3" key="1">
    <citation type="submission" date="2020-05" db="EMBL/GenBank/DDBJ databases">
        <title>Flexivirga sp. ID2601S isolated from air conditioner.</title>
        <authorList>
            <person name="Kim D.H."/>
        </authorList>
    </citation>
    <scope>NUCLEOTIDE SEQUENCE [LARGE SCALE GENOMIC DNA]</scope>
    <source>
        <strain evidence="2 3">ID2601S</strain>
    </source>
</reference>
<dbReference type="GO" id="GO:0046052">
    <property type="term" value="P:UTP catabolic process"/>
    <property type="evidence" value="ECO:0007669"/>
    <property type="project" value="TreeGrafter"/>
</dbReference>
<evidence type="ECO:0000313" key="3">
    <source>
        <dbReference type="Proteomes" id="UP000557772"/>
    </source>
</evidence>
<dbReference type="GO" id="GO:0046076">
    <property type="term" value="P:dTTP catabolic process"/>
    <property type="evidence" value="ECO:0007669"/>
    <property type="project" value="TreeGrafter"/>
</dbReference>
<dbReference type="RefSeq" id="WP_171150781.1">
    <property type="nucleotide sequence ID" value="NZ_JABENB010000001.1"/>
</dbReference>
<dbReference type="PANTHER" id="PTHR30522">
    <property type="entry name" value="NUCLEOSIDE TRIPHOSPHATE PYROPHOSPHOHYDROLASE"/>
    <property type="match status" value="1"/>
</dbReference>
<dbReference type="AlphaFoldDB" id="A0A849AGX5"/>
<dbReference type="Proteomes" id="UP000557772">
    <property type="component" value="Unassembled WGS sequence"/>
</dbReference>
<name>A0A849AGX5_9MICO</name>
<evidence type="ECO:0000313" key="2">
    <source>
        <dbReference type="EMBL" id="NNG37680.1"/>
    </source>
</evidence>
<dbReference type="Pfam" id="PF03819">
    <property type="entry name" value="MazG"/>
    <property type="match status" value="1"/>
</dbReference>
<feature type="domain" description="NTP pyrophosphohydrolase MazG-like" evidence="1">
    <location>
        <begin position="146"/>
        <end position="220"/>
    </location>
</feature>
<dbReference type="SUPFAM" id="SSF101386">
    <property type="entry name" value="all-alpha NTP pyrophosphatases"/>
    <property type="match status" value="1"/>
</dbReference>
<dbReference type="GO" id="GO:0046081">
    <property type="term" value="P:dUTP catabolic process"/>
    <property type="evidence" value="ECO:0007669"/>
    <property type="project" value="TreeGrafter"/>
</dbReference>
<keyword evidence="3" id="KW-1185">Reference proteome</keyword>
<dbReference type="GO" id="GO:0006950">
    <property type="term" value="P:response to stress"/>
    <property type="evidence" value="ECO:0007669"/>
    <property type="project" value="UniProtKB-ARBA"/>
</dbReference>
<dbReference type="NCBIfam" id="TIGR00444">
    <property type="entry name" value="mazG"/>
    <property type="match status" value="1"/>
</dbReference>
<dbReference type="GO" id="GO:0046061">
    <property type="term" value="P:dATP catabolic process"/>
    <property type="evidence" value="ECO:0007669"/>
    <property type="project" value="TreeGrafter"/>
</dbReference>
<dbReference type="GO" id="GO:0006203">
    <property type="term" value="P:dGTP catabolic process"/>
    <property type="evidence" value="ECO:0007669"/>
    <property type="project" value="TreeGrafter"/>
</dbReference>
<dbReference type="CDD" id="cd11528">
    <property type="entry name" value="NTP-PPase_MazG_Nterm"/>
    <property type="match status" value="1"/>
</dbReference>
<dbReference type="GO" id="GO:0046047">
    <property type="term" value="P:TTP catabolic process"/>
    <property type="evidence" value="ECO:0007669"/>
    <property type="project" value="TreeGrafter"/>
</dbReference>
<proteinExistence type="predicted"/>
<dbReference type="InterPro" id="IPR011551">
    <property type="entry name" value="NTP_PyrPHydrolase_MazG"/>
</dbReference>
<dbReference type="PANTHER" id="PTHR30522:SF0">
    <property type="entry name" value="NUCLEOSIDE TRIPHOSPHATE PYROPHOSPHOHYDROLASE"/>
    <property type="match status" value="1"/>
</dbReference>
<dbReference type="InterPro" id="IPR004518">
    <property type="entry name" value="MazG-like_dom"/>
</dbReference>
<evidence type="ECO:0000259" key="1">
    <source>
        <dbReference type="Pfam" id="PF03819"/>
    </source>
</evidence>
<dbReference type="Gene3D" id="1.10.287.1080">
    <property type="entry name" value="MazG-like"/>
    <property type="match status" value="1"/>
</dbReference>
<dbReference type="InterPro" id="IPR035996">
    <property type="entry name" value="4pyrrol_Methylase_sf"/>
</dbReference>
<comment type="caution">
    <text evidence="2">The sequence shown here is derived from an EMBL/GenBank/DDBJ whole genome shotgun (WGS) entry which is preliminary data.</text>
</comment>
<organism evidence="2 3">
    <name type="scientific">Flexivirga aerilata</name>
    <dbReference type="NCBI Taxonomy" id="1656889"/>
    <lineage>
        <taxon>Bacteria</taxon>
        <taxon>Bacillati</taxon>
        <taxon>Actinomycetota</taxon>
        <taxon>Actinomycetes</taxon>
        <taxon>Micrococcales</taxon>
        <taxon>Dermacoccaceae</taxon>
        <taxon>Flexivirga</taxon>
    </lineage>
</organism>
<dbReference type="InterPro" id="IPR048015">
    <property type="entry name" value="NTP-PPase_MazG-like_N"/>
</dbReference>
<dbReference type="SUPFAM" id="SSF53790">
    <property type="entry name" value="Tetrapyrrole methylase"/>
    <property type="match status" value="1"/>
</dbReference>
<dbReference type="GO" id="GO:0047429">
    <property type="term" value="F:nucleoside triphosphate diphosphatase activity"/>
    <property type="evidence" value="ECO:0007669"/>
    <property type="project" value="TreeGrafter"/>
</dbReference>
<dbReference type="GO" id="GO:0008168">
    <property type="term" value="F:methyltransferase activity"/>
    <property type="evidence" value="ECO:0007669"/>
    <property type="project" value="InterPro"/>
</dbReference>
<dbReference type="FunFam" id="1.10.287.1080:FF:000001">
    <property type="entry name" value="Nucleoside triphosphate pyrophosphohydrolase"/>
    <property type="match status" value="1"/>
</dbReference>
<gene>
    <name evidence="2" type="ORF">HJ588_00110</name>
</gene>